<feature type="binding site" evidence="11">
    <location>
        <position position="483"/>
    </location>
    <ligand>
        <name>Zn(2+)</name>
        <dbReference type="ChEBI" id="CHEBI:29105"/>
        <label>2</label>
    </ligand>
</feature>
<dbReference type="EC" id="5.6.2.4" evidence="11"/>
<keyword evidence="9 11" id="KW-0238">DNA-binding</keyword>
<comment type="catalytic activity">
    <reaction evidence="11">
        <text>Couples ATP hydrolysis with the unwinding of duplex DNA by translocating in the 3'-5' direction.</text>
        <dbReference type="EC" id="5.6.2.4"/>
    </reaction>
</comment>
<keyword evidence="8 11" id="KW-0067">ATP-binding</keyword>
<keyword evidence="3 11" id="KW-0479">Metal-binding</keyword>
<dbReference type="SUPFAM" id="SSF52540">
    <property type="entry name" value="P-loop containing nucleoside triphosphate hydrolases"/>
    <property type="match status" value="1"/>
</dbReference>
<keyword evidence="5 11" id="KW-0378">Hydrolase</keyword>
<keyword evidence="1 11" id="KW-0639">Primosome</keyword>
<dbReference type="InterPro" id="IPR027417">
    <property type="entry name" value="P-loop_NTPase"/>
</dbReference>
<evidence type="ECO:0000256" key="3">
    <source>
        <dbReference type="ARBA" id="ARBA00022723"/>
    </source>
</evidence>
<dbReference type="Pfam" id="PF00271">
    <property type="entry name" value="Helicase_C"/>
    <property type="match status" value="1"/>
</dbReference>
<dbReference type="PANTHER" id="PTHR30580">
    <property type="entry name" value="PRIMOSOMAL PROTEIN N"/>
    <property type="match status" value="1"/>
</dbReference>
<feature type="domain" description="Helicase ATP-binding" evidence="12">
    <location>
        <begin position="232"/>
        <end position="398"/>
    </location>
</feature>
<comment type="function">
    <text evidence="11">Initiates the restart of stalled replication forks, which reloads the replicative helicase on sites other than the origin of replication. Recognizes and binds to abandoned replication forks and remodels them to uncover a helicase loading site. Promotes assembly of the primosome at these replication forks.</text>
</comment>
<sequence length="751" mass="82901">MSSFPMNERQTVIVHVAVPLPLDAPFSYRVPAPLAPAAAVGRRLLVPFGRRKVTGYVLEVVDDDGRELRDVLEFLDDGPLFTPSELALYRWASSYYLHPLGEVIKAALPAGINVQSRRGRGLEEDELTGGRSVKTERVYRAVAGVPETAPPPGKAWVLLAHLTERGQESAPELRRLFGECSVQLRRLRELGFVEMAEREIYRDPFRMETVGHDCPLVLNGRQTAALVRLRTALDAGRFTPFLLRGVTGSGKTEVYLQAIAHCLEQGRSALVLVPEIALTPQLVSRFRRRFRCGVAVLHSGLSDGERFDEWRRIRRGEAAIVIGARSAIFAPLAELGMIVVDEEHEGSYKQGEGFRYNARDMALVRGKMAGACVVLGTATPQVTTWHAVAGGKLECLDLPERVNGLPLPSAEIIDVRGARGSILHARLAAEVEENLARGEQTLLFLNRRGFSTWLTCEECGHVLRCPNCQVTLTYHQGRNRHICHYCDYAVPAPSLCPGCGCGRIIHLGLGTEQVEAYVREHFPHARVDRMDRDTTARRGGHARILRKVAERQTDILIGTQMVAKGHDFPGITLVGILSVESTLNIPDYRSAERTFQLVTQLIGRAGRGDDPGRVLIQSLNPDHYALAHAVAGDMDGFYGAELAFRQETGYPPFAHLAALCLSGTAASAVERTSELLAARLRELRRDGGGRVEILGPAPAPLAKLRGRFRRQILLKAADRTTLHRLVRRVRESFQPPAGVRLQVDMDPVDLM</sequence>
<feature type="binding site" evidence="11">
    <location>
        <position position="486"/>
    </location>
    <ligand>
        <name>Zn(2+)</name>
        <dbReference type="ChEBI" id="CHEBI:29105"/>
        <label>2</label>
    </ligand>
</feature>
<protein>
    <recommendedName>
        <fullName evidence="11">Replication restart protein PriA</fullName>
    </recommendedName>
    <alternativeName>
        <fullName evidence="11">ATP-dependent DNA helicase PriA</fullName>
        <ecNumber evidence="11">5.6.2.4</ecNumber>
    </alternativeName>
    <alternativeName>
        <fullName evidence="11">DNA 3'-5' helicase PriA</fullName>
    </alternativeName>
</protein>
<dbReference type="InterPro" id="IPR014001">
    <property type="entry name" value="Helicase_ATP-bd"/>
</dbReference>
<reference evidence="13 14" key="1">
    <citation type="submission" date="2020-10" db="EMBL/GenBank/DDBJ databases">
        <title>Investigation of anaerobic biodegradation of phenanthrene by a sulfate-dependent Geobacter anodireducens strain PheS2.</title>
        <authorList>
            <person name="Zhang Z."/>
        </authorList>
    </citation>
    <scope>NUCLEOTIDE SEQUENCE [LARGE SCALE GENOMIC DNA]</scope>
    <source>
        <strain evidence="13 14">PheS2</strain>
    </source>
</reference>
<evidence type="ECO:0000256" key="10">
    <source>
        <dbReference type="ARBA" id="ARBA00023235"/>
    </source>
</evidence>
<dbReference type="InterPro" id="IPR041236">
    <property type="entry name" value="PriA_C"/>
</dbReference>
<gene>
    <name evidence="11 13" type="primary">priA</name>
    <name evidence="13" type="ORF">IIE05_11070</name>
</gene>
<keyword evidence="2 11" id="KW-0235">DNA replication</keyword>
<evidence type="ECO:0000256" key="8">
    <source>
        <dbReference type="ARBA" id="ARBA00022840"/>
    </source>
</evidence>
<dbReference type="InterPro" id="IPR011545">
    <property type="entry name" value="DEAD/DEAH_box_helicase_dom"/>
</dbReference>
<dbReference type="InterPro" id="IPR042115">
    <property type="entry name" value="PriA_3primeBD_sf"/>
</dbReference>
<evidence type="ECO:0000313" key="14">
    <source>
        <dbReference type="Proteomes" id="UP000618926"/>
    </source>
</evidence>
<dbReference type="Pfam" id="PF00270">
    <property type="entry name" value="DEAD"/>
    <property type="match status" value="1"/>
</dbReference>
<evidence type="ECO:0000259" key="12">
    <source>
        <dbReference type="PROSITE" id="PS51192"/>
    </source>
</evidence>
<keyword evidence="4 11" id="KW-0547">Nucleotide-binding</keyword>
<evidence type="ECO:0000256" key="2">
    <source>
        <dbReference type="ARBA" id="ARBA00022705"/>
    </source>
</evidence>
<dbReference type="HAMAP" id="MF_00983">
    <property type="entry name" value="PriA"/>
    <property type="match status" value="1"/>
</dbReference>
<proteinExistence type="inferred from homology"/>
<evidence type="ECO:0000256" key="1">
    <source>
        <dbReference type="ARBA" id="ARBA00022515"/>
    </source>
</evidence>
<dbReference type="Pfam" id="PF18319">
    <property type="entry name" value="Zn_ribbon_PriA"/>
    <property type="match status" value="1"/>
</dbReference>
<dbReference type="Proteomes" id="UP000618926">
    <property type="component" value="Unassembled WGS sequence"/>
</dbReference>
<name>A0ABR9NW71_9BACT</name>
<comment type="cofactor">
    <cofactor evidence="11">
        <name>Zn(2+)</name>
        <dbReference type="ChEBI" id="CHEBI:29105"/>
    </cofactor>
    <text evidence="11">Binds 2 zinc ions per subunit.</text>
</comment>
<evidence type="ECO:0000256" key="5">
    <source>
        <dbReference type="ARBA" id="ARBA00022801"/>
    </source>
</evidence>
<dbReference type="SMART" id="SM00487">
    <property type="entry name" value="DEXDc"/>
    <property type="match status" value="1"/>
</dbReference>
<evidence type="ECO:0000256" key="9">
    <source>
        <dbReference type="ARBA" id="ARBA00023125"/>
    </source>
</evidence>
<evidence type="ECO:0000256" key="4">
    <source>
        <dbReference type="ARBA" id="ARBA00022741"/>
    </source>
</evidence>
<comment type="similarity">
    <text evidence="11">Belongs to the helicase family. PriA subfamily.</text>
</comment>
<evidence type="ECO:0000256" key="6">
    <source>
        <dbReference type="ARBA" id="ARBA00022806"/>
    </source>
</evidence>
<dbReference type="CDD" id="cd17929">
    <property type="entry name" value="DEXHc_priA"/>
    <property type="match status" value="1"/>
</dbReference>
<dbReference type="InterPro" id="IPR040498">
    <property type="entry name" value="PriA_CRR"/>
</dbReference>
<dbReference type="InterPro" id="IPR005259">
    <property type="entry name" value="PriA"/>
</dbReference>
<dbReference type="RefSeq" id="WP_192905604.1">
    <property type="nucleotide sequence ID" value="NZ_JADBFD010000014.1"/>
</dbReference>
<keyword evidence="6 11" id="KW-0347">Helicase</keyword>
<evidence type="ECO:0000256" key="11">
    <source>
        <dbReference type="HAMAP-Rule" id="MF_00983"/>
    </source>
</evidence>
<comment type="catalytic activity">
    <reaction evidence="11">
        <text>ATP + H2O = ADP + phosphate + H(+)</text>
        <dbReference type="Rhea" id="RHEA:13065"/>
        <dbReference type="ChEBI" id="CHEBI:15377"/>
        <dbReference type="ChEBI" id="CHEBI:15378"/>
        <dbReference type="ChEBI" id="CHEBI:30616"/>
        <dbReference type="ChEBI" id="CHEBI:43474"/>
        <dbReference type="ChEBI" id="CHEBI:456216"/>
        <dbReference type="EC" id="5.6.2.4"/>
    </reaction>
</comment>
<feature type="binding site" evidence="11">
    <location>
        <position position="465"/>
    </location>
    <ligand>
        <name>Zn(2+)</name>
        <dbReference type="ChEBI" id="CHEBI:29105"/>
        <label>2</label>
    </ligand>
</feature>
<dbReference type="CDD" id="cd18804">
    <property type="entry name" value="SF2_C_priA"/>
    <property type="match status" value="1"/>
</dbReference>
<keyword evidence="14" id="KW-1185">Reference proteome</keyword>
<dbReference type="PANTHER" id="PTHR30580:SF0">
    <property type="entry name" value="PRIMOSOMAL PROTEIN N"/>
    <property type="match status" value="1"/>
</dbReference>
<comment type="caution">
    <text evidence="13">The sequence shown here is derived from an EMBL/GenBank/DDBJ whole genome shotgun (WGS) entry which is preliminary data.</text>
</comment>
<feature type="binding site" evidence="11">
    <location>
        <position position="459"/>
    </location>
    <ligand>
        <name>Zn(2+)</name>
        <dbReference type="ChEBI" id="CHEBI:29105"/>
        <label>1</label>
    </ligand>
</feature>
<dbReference type="Gene3D" id="3.40.50.300">
    <property type="entry name" value="P-loop containing nucleotide triphosphate hydrolases"/>
    <property type="match status" value="2"/>
</dbReference>
<feature type="binding site" evidence="11">
    <location>
        <position position="496"/>
    </location>
    <ligand>
        <name>Zn(2+)</name>
        <dbReference type="ChEBI" id="CHEBI:29105"/>
        <label>1</label>
    </ligand>
</feature>
<feature type="binding site" evidence="11">
    <location>
        <position position="468"/>
    </location>
    <ligand>
        <name>Zn(2+)</name>
        <dbReference type="ChEBI" id="CHEBI:29105"/>
        <label>2</label>
    </ligand>
</feature>
<comment type="subunit">
    <text evidence="11">Component of the replication restart primosome.</text>
</comment>
<dbReference type="InterPro" id="IPR041222">
    <property type="entry name" value="PriA_3primeBD"/>
</dbReference>
<dbReference type="Pfam" id="PF18074">
    <property type="entry name" value="PriA_C"/>
    <property type="match status" value="1"/>
</dbReference>
<dbReference type="InterPro" id="IPR001650">
    <property type="entry name" value="Helicase_C-like"/>
</dbReference>
<accession>A0ABR9NW71</accession>
<organism evidence="13 14">
    <name type="scientific">Geobacter anodireducens</name>
    <dbReference type="NCBI Taxonomy" id="1340425"/>
    <lineage>
        <taxon>Bacteria</taxon>
        <taxon>Pseudomonadati</taxon>
        <taxon>Thermodesulfobacteriota</taxon>
        <taxon>Desulfuromonadia</taxon>
        <taxon>Geobacterales</taxon>
        <taxon>Geobacteraceae</taxon>
        <taxon>Geobacter</taxon>
    </lineage>
</organism>
<dbReference type="NCBIfam" id="TIGR00595">
    <property type="entry name" value="priA"/>
    <property type="match status" value="1"/>
</dbReference>
<feature type="binding site" evidence="11">
    <location>
        <position position="456"/>
    </location>
    <ligand>
        <name>Zn(2+)</name>
        <dbReference type="ChEBI" id="CHEBI:29105"/>
        <label>1</label>
    </ligand>
</feature>
<dbReference type="PROSITE" id="PS51192">
    <property type="entry name" value="HELICASE_ATP_BIND_1"/>
    <property type="match status" value="1"/>
</dbReference>
<dbReference type="Gene3D" id="3.40.1440.60">
    <property type="entry name" value="PriA, 3(prime) DNA-binding domain"/>
    <property type="match status" value="1"/>
</dbReference>
<dbReference type="SMART" id="SM00490">
    <property type="entry name" value="HELICc"/>
    <property type="match status" value="1"/>
</dbReference>
<evidence type="ECO:0000313" key="13">
    <source>
        <dbReference type="EMBL" id="MBE2888510.1"/>
    </source>
</evidence>
<evidence type="ECO:0000256" key="7">
    <source>
        <dbReference type="ARBA" id="ARBA00022833"/>
    </source>
</evidence>
<keyword evidence="10 11" id="KW-0413">Isomerase</keyword>
<dbReference type="Pfam" id="PF17764">
    <property type="entry name" value="PriA_3primeBD"/>
    <property type="match status" value="1"/>
</dbReference>
<dbReference type="EMBL" id="JADBFD010000014">
    <property type="protein sequence ID" value="MBE2888510.1"/>
    <property type="molecule type" value="Genomic_DNA"/>
</dbReference>
<feature type="binding site" evidence="11">
    <location>
        <position position="499"/>
    </location>
    <ligand>
        <name>Zn(2+)</name>
        <dbReference type="ChEBI" id="CHEBI:29105"/>
        <label>1</label>
    </ligand>
</feature>
<keyword evidence="7 11" id="KW-0862">Zinc</keyword>